<dbReference type="RefSeq" id="WP_326295645.1">
    <property type="nucleotide sequence ID" value="NZ_JAYLLH010000002.1"/>
</dbReference>
<comment type="caution">
    <text evidence="1">The sequence shown here is derived from an EMBL/GenBank/DDBJ whole genome shotgun (WGS) entry which is preliminary data.</text>
</comment>
<organism evidence="1 2">
    <name type="scientific">Mesobacterium hydrothermale</name>
    <dbReference type="NCBI Taxonomy" id="3111907"/>
    <lineage>
        <taxon>Bacteria</taxon>
        <taxon>Pseudomonadati</taxon>
        <taxon>Pseudomonadota</taxon>
        <taxon>Alphaproteobacteria</taxon>
        <taxon>Rhodobacterales</taxon>
        <taxon>Roseobacteraceae</taxon>
        <taxon>Mesobacterium</taxon>
    </lineage>
</organism>
<gene>
    <name evidence="1" type="ORF">VK792_01860</name>
</gene>
<keyword evidence="2" id="KW-1185">Reference proteome</keyword>
<sequence>MPRWIWFAPLSLIVLIGAAQGFRLGWIAAHLTESDAIAAYADRYVRAAGPGAAPDDCVAHPGASVWLVITCRNGERVWEYRVNRFGGLVGGHAPDPHEPRAQAKGRQADAVQVQQL</sequence>
<dbReference type="EMBL" id="JAYLLH010000002">
    <property type="protein sequence ID" value="MEC3860018.1"/>
    <property type="molecule type" value="Genomic_DNA"/>
</dbReference>
<evidence type="ECO:0000313" key="2">
    <source>
        <dbReference type="Proteomes" id="UP001348149"/>
    </source>
</evidence>
<proteinExistence type="predicted"/>
<reference evidence="1 2" key="1">
    <citation type="submission" date="2024-01" db="EMBL/GenBank/DDBJ databases">
        <title>Mesobacterium rodlantinim sp. nov., isolated from shallow sea hydrothermal systems off Kueishantao Island.</title>
        <authorList>
            <person name="Su Z."/>
            <person name="Tang K."/>
        </authorList>
    </citation>
    <scope>NUCLEOTIDE SEQUENCE [LARGE SCALE GENOMIC DNA]</scope>
    <source>
        <strain evidence="1 2">TK19101</strain>
    </source>
</reference>
<dbReference type="Proteomes" id="UP001348149">
    <property type="component" value="Unassembled WGS sequence"/>
</dbReference>
<protein>
    <submittedName>
        <fullName evidence="1">Uncharacterized protein</fullName>
    </submittedName>
</protein>
<evidence type="ECO:0000313" key="1">
    <source>
        <dbReference type="EMBL" id="MEC3860018.1"/>
    </source>
</evidence>
<name>A0ABU6HEY7_9RHOB</name>
<accession>A0ABU6HEY7</accession>